<reference evidence="4" key="1">
    <citation type="submission" date="2021-04" db="EMBL/GenBank/DDBJ databases">
        <title>Isolation and polyphasic classification of algal microorganism.</title>
        <authorList>
            <person name="Wang S."/>
        </authorList>
    </citation>
    <scope>NUCLEOTIDE SEQUENCE</scope>
    <source>
        <strain evidence="4">720a</strain>
    </source>
</reference>
<dbReference type="EMBL" id="JAGSOT010000050">
    <property type="protein sequence ID" value="MBR7797326.1"/>
    <property type="molecule type" value="Genomic_DNA"/>
</dbReference>
<dbReference type="Pfam" id="PF07423">
    <property type="entry name" value="DUF1510"/>
    <property type="match status" value="1"/>
</dbReference>
<organism evidence="4 5">
    <name type="scientific">Virgibacillus salarius</name>
    <dbReference type="NCBI Taxonomy" id="447199"/>
    <lineage>
        <taxon>Bacteria</taxon>
        <taxon>Bacillati</taxon>
        <taxon>Bacillota</taxon>
        <taxon>Bacilli</taxon>
        <taxon>Bacillales</taxon>
        <taxon>Bacillaceae</taxon>
        <taxon>Virgibacillus</taxon>
    </lineage>
</organism>
<dbReference type="RefSeq" id="WP_026681226.1">
    <property type="nucleotide sequence ID" value="NZ_CP115959.1"/>
</dbReference>
<dbReference type="InterPro" id="IPR009988">
    <property type="entry name" value="DUF1510"/>
</dbReference>
<protein>
    <submittedName>
        <fullName evidence="4">DUF1510 family protein</fullName>
    </submittedName>
</protein>
<comment type="caution">
    <text evidence="4">The sequence shown here is derived from an EMBL/GenBank/DDBJ whole genome shotgun (WGS) entry which is preliminary data.</text>
</comment>
<sequence length="227" mass="25370">MSEFDRVSRVDKFEKRRKNTKSISLLLVLGAVLLIVLIGFWMFGGDDEAAKEEESKSGNETEQNDTEKDGNDESGDHFTKVEEEDSTNDTDQNNASENDENEASNEEDSENANEDVQIEQLEPSGDNVVEAYTANWEPIGTEQQGPHTTNYDDGSQDRIEISRAVAMATGLAENNMTTHWVGNGGDQKVEATVSNPDNTEIYRVYLSWVDNKGWQPTKVEVLQEVDI</sequence>
<accession>A0A941ICB7</accession>
<feature type="domain" description="DUF1510" evidence="3">
    <location>
        <begin position="132"/>
        <end position="222"/>
    </location>
</feature>
<gene>
    <name evidence="4" type="ORF">KCX74_14915</name>
</gene>
<keyword evidence="5" id="KW-1185">Reference proteome</keyword>
<keyword evidence="2" id="KW-0812">Transmembrane</keyword>
<evidence type="ECO:0000256" key="2">
    <source>
        <dbReference type="SAM" id="Phobius"/>
    </source>
</evidence>
<name>A0A941ICB7_9BACI</name>
<dbReference type="Proteomes" id="UP000675284">
    <property type="component" value="Unassembled WGS sequence"/>
</dbReference>
<keyword evidence="2" id="KW-1133">Transmembrane helix</keyword>
<evidence type="ECO:0000256" key="1">
    <source>
        <dbReference type="SAM" id="MobiDB-lite"/>
    </source>
</evidence>
<evidence type="ECO:0000259" key="3">
    <source>
        <dbReference type="Pfam" id="PF07423"/>
    </source>
</evidence>
<proteinExistence type="predicted"/>
<evidence type="ECO:0000313" key="5">
    <source>
        <dbReference type="Proteomes" id="UP000675284"/>
    </source>
</evidence>
<feature type="compositionally biased region" description="Basic and acidic residues" evidence="1">
    <location>
        <begin position="52"/>
        <end position="81"/>
    </location>
</feature>
<feature type="transmembrane region" description="Helical" evidence="2">
    <location>
        <begin position="23"/>
        <end position="43"/>
    </location>
</feature>
<feature type="region of interest" description="Disordered" evidence="1">
    <location>
        <begin position="48"/>
        <end position="115"/>
    </location>
</feature>
<feature type="compositionally biased region" description="Acidic residues" evidence="1">
    <location>
        <begin position="97"/>
        <end position="115"/>
    </location>
</feature>
<keyword evidence="2" id="KW-0472">Membrane</keyword>
<evidence type="ECO:0000313" key="4">
    <source>
        <dbReference type="EMBL" id="MBR7797326.1"/>
    </source>
</evidence>
<dbReference type="AlphaFoldDB" id="A0A941ICB7"/>